<reference evidence="1 2" key="1">
    <citation type="submission" date="2018-07" db="EMBL/GenBank/DDBJ databases">
        <title>The molecular basis for the intramolecular migration of carboxyl group in the catabolism of para-hydroxybenzoate via gentisate.</title>
        <authorList>
            <person name="Zhao H."/>
            <person name="Xu Y."/>
            <person name="Lin S."/>
            <person name="Spain J.C."/>
            <person name="Zhou N.-Y."/>
        </authorList>
    </citation>
    <scope>NUCLEOTIDE SEQUENCE [LARGE SCALE GENOMIC DNA]</scope>
    <source>
        <strain evidence="1 2">PHB-7a</strain>
    </source>
</reference>
<accession>A0ABN5N2Z6</accession>
<organism evidence="1 2">
    <name type="scientific">Peribacillus butanolivorans</name>
    <dbReference type="NCBI Taxonomy" id="421767"/>
    <lineage>
        <taxon>Bacteria</taxon>
        <taxon>Bacillati</taxon>
        <taxon>Bacillota</taxon>
        <taxon>Bacilli</taxon>
        <taxon>Bacillales</taxon>
        <taxon>Bacillaceae</taxon>
        <taxon>Peribacillus</taxon>
    </lineage>
</organism>
<proteinExistence type="predicted"/>
<gene>
    <name evidence="1" type="ORF">DTO10_16695</name>
</gene>
<name>A0ABN5N2Z6_9BACI</name>
<evidence type="ECO:0000313" key="2">
    <source>
        <dbReference type="Proteomes" id="UP000260457"/>
    </source>
</evidence>
<evidence type="ECO:0000313" key="1">
    <source>
        <dbReference type="EMBL" id="AXN39835.1"/>
    </source>
</evidence>
<dbReference type="RefSeq" id="WP_116821556.1">
    <property type="nucleotide sequence ID" value="NZ_CP030926.1"/>
</dbReference>
<keyword evidence="2" id="KW-1185">Reference proteome</keyword>
<dbReference type="EMBL" id="CP030926">
    <property type="protein sequence ID" value="AXN39835.1"/>
    <property type="molecule type" value="Genomic_DNA"/>
</dbReference>
<dbReference type="Proteomes" id="UP000260457">
    <property type="component" value="Chromosome"/>
</dbReference>
<protein>
    <submittedName>
        <fullName evidence="1">Uncharacterized protein</fullName>
    </submittedName>
</protein>
<dbReference type="GeneID" id="95399865"/>
<sequence length="91" mass="10433">MTETFDFTGDFKTKFNRATTRIVRQDSEDFAAKNRIVQEVTDAYLAATGERPEPRELDELSSWLIFGKKGVSVRKKMEIKSLEEAEANGRE</sequence>